<name>A0A845M997_9RHOB</name>
<protein>
    <submittedName>
        <fullName evidence="1">Uncharacterized protein</fullName>
    </submittedName>
</protein>
<dbReference type="Proteomes" id="UP000467322">
    <property type="component" value="Unassembled WGS sequence"/>
</dbReference>
<dbReference type="EMBL" id="WTUX01000011">
    <property type="protein sequence ID" value="MZR13001.1"/>
    <property type="molecule type" value="Genomic_DNA"/>
</dbReference>
<comment type="caution">
    <text evidence="1">The sequence shown here is derived from an EMBL/GenBank/DDBJ whole genome shotgun (WGS) entry which is preliminary data.</text>
</comment>
<evidence type="ECO:0000313" key="2">
    <source>
        <dbReference type="Proteomes" id="UP000467322"/>
    </source>
</evidence>
<dbReference type="RefSeq" id="WP_161351113.1">
    <property type="nucleotide sequence ID" value="NZ_WTUX01000011.1"/>
</dbReference>
<proteinExistence type="predicted"/>
<accession>A0A845M997</accession>
<gene>
    <name evidence="1" type="ORF">GQE99_08210</name>
</gene>
<sequence>MANTTASHTGDGTAPLVAQHATKAGELRLDQIQLIGIAGKPGEMTALFRMTKGDIMRVSEGDESPIGSIHEISDAGVVVTRSNGNSIFIPPIPVG</sequence>
<dbReference type="AlphaFoldDB" id="A0A845M997"/>
<keyword evidence="2" id="KW-1185">Reference proteome</keyword>
<organism evidence="1 2">
    <name type="scientific">Maritimibacter harenae</name>
    <dbReference type="NCBI Taxonomy" id="2606218"/>
    <lineage>
        <taxon>Bacteria</taxon>
        <taxon>Pseudomonadati</taxon>
        <taxon>Pseudomonadota</taxon>
        <taxon>Alphaproteobacteria</taxon>
        <taxon>Rhodobacterales</taxon>
        <taxon>Roseobacteraceae</taxon>
        <taxon>Maritimibacter</taxon>
    </lineage>
</organism>
<reference evidence="1 2" key="1">
    <citation type="submission" date="2019-12" db="EMBL/GenBank/DDBJ databases">
        <title>Maritimibacter sp. nov. sp. isolated from sea sand.</title>
        <authorList>
            <person name="Kim J."/>
            <person name="Jeong S.E."/>
            <person name="Jung H.S."/>
            <person name="Jeon C.O."/>
        </authorList>
    </citation>
    <scope>NUCLEOTIDE SEQUENCE [LARGE SCALE GENOMIC DNA]</scope>
    <source>
        <strain evidence="1 2">DP07</strain>
    </source>
</reference>
<evidence type="ECO:0000313" key="1">
    <source>
        <dbReference type="EMBL" id="MZR13001.1"/>
    </source>
</evidence>